<keyword evidence="4" id="KW-1185">Reference proteome</keyword>
<reference evidence="3 4" key="1">
    <citation type="journal article" date="2017" name="Curr. Biol.">
        <title>Genome architecture and evolution of a unichromosomal asexual nematode.</title>
        <authorList>
            <person name="Fradin H."/>
            <person name="Zegar C."/>
            <person name="Gutwein M."/>
            <person name="Lucas J."/>
            <person name="Kovtun M."/>
            <person name="Corcoran D."/>
            <person name="Baugh L.R."/>
            <person name="Kiontke K."/>
            <person name="Gunsalus K."/>
            <person name="Fitch D.H."/>
            <person name="Piano F."/>
        </authorList>
    </citation>
    <scope>NUCLEOTIDE SEQUENCE [LARGE SCALE GENOMIC DNA]</scope>
    <source>
        <strain evidence="3">PF1309</strain>
    </source>
</reference>
<dbReference type="AlphaFoldDB" id="A0A2A2LIU8"/>
<evidence type="ECO:0000313" key="3">
    <source>
        <dbReference type="EMBL" id="PAV85988.1"/>
    </source>
</evidence>
<feature type="transmembrane region" description="Helical" evidence="1">
    <location>
        <begin position="391"/>
        <end position="412"/>
    </location>
</feature>
<evidence type="ECO:0000313" key="4">
    <source>
        <dbReference type="Proteomes" id="UP000218231"/>
    </source>
</evidence>
<organism evidence="3 4">
    <name type="scientific">Diploscapter pachys</name>
    <dbReference type="NCBI Taxonomy" id="2018661"/>
    <lineage>
        <taxon>Eukaryota</taxon>
        <taxon>Metazoa</taxon>
        <taxon>Ecdysozoa</taxon>
        <taxon>Nematoda</taxon>
        <taxon>Chromadorea</taxon>
        <taxon>Rhabditida</taxon>
        <taxon>Rhabditina</taxon>
        <taxon>Rhabditomorpha</taxon>
        <taxon>Rhabditoidea</taxon>
        <taxon>Rhabditidae</taxon>
        <taxon>Diploscapter</taxon>
    </lineage>
</organism>
<dbReference type="EMBL" id="LIAE01006711">
    <property type="protein sequence ID" value="PAV85988.1"/>
    <property type="molecule type" value="Genomic_DNA"/>
</dbReference>
<feature type="signal peptide" evidence="2">
    <location>
        <begin position="1"/>
        <end position="39"/>
    </location>
</feature>
<name>A0A2A2LIU8_9BILA</name>
<sequence>MRFVRIGEFQDHILNPNPANMLLLSILLAFSSLGKYVNGQEEQVNMTAFAGGVVTQNKALIWNNEPGDPHLYRARNTVQCFSNEILQYSNVEAHTTFMEPDIKTGQESEQPYVLPLNSVSTDLPPRVTWFTVNFTGAAPANQQKSYNLSLVAYPAPSLPPATQIDPGKGYFWDLSQQNTTVAFFSPNNLVVFFACDPYATDSFDMQECDRYHFYKNNKQFLGYGEYMAKVYGGKVPVGDSRASVFSYYKQNLYANIYVHSMQNEDLKFDNYTVKSTEMTSSLDGNGGFAAEIRFPKTNPNYQKYFKSFELQGGTDARFYIYYDLPEITNSTDMPQSNITLFVDSQNATSLVNYSLTEPFYTFVAVGGIANFELGPPTDFGSSTSTVSPNGLAFTSYSLLHSALMLIISIIIYQ</sequence>
<keyword evidence="2" id="KW-0732">Signal</keyword>
<evidence type="ECO:0008006" key="5">
    <source>
        <dbReference type="Google" id="ProtNLM"/>
    </source>
</evidence>
<feature type="chain" id="PRO_5012223421" description="CUB-like domain-containing protein" evidence="2">
    <location>
        <begin position="40"/>
        <end position="413"/>
    </location>
</feature>
<keyword evidence="1" id="KW-1133">Transmembrane helix</keyword>
<evidence type="ECO:0000256" key="2">
    <source>
        <dbReference type="SAM" id="SignalP"/>
    </source>
</evidence>
<dbReference type="Proteomes" id="UP000218231">
    <property type="component" value="Unassembled WGS sequence"/>
</dbReference>
<gene>
    <name evidence="3" type="ORF">WR25_26548</name>
</gene>
<evidence type="ECO:0000256" key="1">
    <source>
        <dbReference type="SAM" id="Phobius"/>
    </source>
</evidence>
<proteinExistence type="predicted"/>
<keyword evidence="1" id="KW-0812">Transmembrane</keyword>
<accession>A0A2A2LIU8</accession>
<comment type="caution">
    <text evidence="3">The sequence shown here is derived from an EMBL/GenBank/DDBJ whole genome shotgun (WGS) entry which is preliminary data.</text>
</comment>
<keyword evidence="1" id="KW-0472">Membrane</keyword>
<protein>
    <recommendedName>
        <fullName evidence="5">CUB-like domain-containing protein</fullName>
    </recommendedName>
</protein>